<evidence type="ECO:0000313" key="1">
    <source>
        <dbReference type="EMBL" id="KAI4367199.1"/>
    </source>
</evidence>
<protein>
    <submittedName>
        <fullName evidence="1">Uncharacterized protein</fullName>
    </submittedName>
</protein>
<comment type="caution">
    <text evidence="1">The sequence shown here is derived from an EMBL/GenBank/DDBJ whole genome shotgun (WGS) entry which is preliminary data.</text>
</comment>
<dbReference type="Proteomes" id="UP001057402">
    <property type="component" value="Chromosome 6"/>
</dbReference>
<sequence>MGAILSLNNSRYRARRSCGVSSSEACKRQKLSPTFYEEEVGLIPSLPDEISIQILARVPRIHYLKLKSVSRAWRNAISGSEIYSLRKELGTSEEWLYILTKVNQDKLLWYGLDPSSSKWQRLPLMPTISFEDETRKGLGSLRLLNMVGSTLRVADFLRGWLKRNDVLEWMAFCGCAVAAVNGSLYVLGGFSKACALRCVWRYDLALNRWSEVTPMSTGRAYCKTGILNNKLYVVGGVTRGRSGLTPLQSAEVYDSHTNEWSEIPSMPFTKAQVLPTAFLADLLKPIATGMTSYRGRLFVPQSLYCWPFFVDVGGEVYDPEVNSWAEMPAGMGEGWPARQAGTKLSVTVEGELYSLDPSSSLDDAKIKVYDHQDDAWKVVADQVPIRDFADSEAPYLLASLLGMLHVITKDANGNILVMQADVHARVPSASPSSSSKGSSSRMGIVNDLWRVLSTKNAGPAELVSCQTLDI</sequence>
<name>A0ACB9QKW7_9MYRT</name>
<dbReference type="EMBL" id="CM042885">
    <property type="protein sequence ID" value="KAI4367199.1"/>
    <property type="molecule type" value="Genomic_DNA"/>
</dbReference>
<proteinExistence type="predicted"/>
<reference evidence="2" key="1">
    <citation type="journal article" date="2023" name="Front. Plant Sci.">
        <title>Chromosomal-level genome assembly of Melastoma candidum provides insights into trichome evolution.</title>
        <authorList>
            <person name="Zhong Y."/>
            <person name="Wu W."/>
            <person name="Sun C."/>
            <person name="Zou P."/>
            <person name="Liu Y."/>
            <person name="Dai S."/>
            <person name="Zhou R."/>
        </authorList>
    </citation>
    <scope>NUCLEOTIDE SEQUENCE [LARGE SCALE GENOMIC DNA]</scope>
</reference>
<organism evidence="1 2">
    <name type="scientific">Melastoma candidum</name>
    <dbReference type="NCBI Taxonomy" id="119954"/>
    <lineage>
        <taxon>Eukaryota</taxon>
        <taxon>Viridiplantae</taxon>
        <taxon>Streptophyta</taxon>
        <taxon>Embryophyta</taxon>
        <taxon>Tracheophyta</taxon>
        <taxon>Spermatophyta</taxon>
        <taxon>Magnoliopsida</taxon>
        <taxon>eudicotyledons</taxon>
        <taxon>Gunneridae</taxon>
        <taxon>Pentapetalae</taxon>
        <taxon>rosids</taxon>
        <taxon>malvids</taxon>
        <taxon>Myrtales</taxon>
        <taxon>Melastomataceae</taxon>
        <taxon>Melastomatoideae</taxon>
        <taxon>Melastomateae</taxon>
        <taxon>Melastoma</taxon>
    </lineage>
</organism>
<keyword evidence="2" id="KW-1185">Reference proteome</keyword>
<gene>
    <name evidence="1" type="ORF">MLD38_022962</name>
</gene>
<evidence type="ECO:0000313" key="2">
    <source>
        <dbReference type="Proteomes" id="UP001057402"/>
    </source>
</evidence>
<accession>A0ACB9QKW7</accession>